<reference evidence="2" key="1">
    <citation type="journal article" date="2019" name="Int. J. Syst. Evol. Microbiol.">
        <title>The Global Catalogue of Microorganisms (GCM) 10K type strain sequencing project: providing services to taxonomists for standard genome sequencing and annotation.</title>
        <authorList>
            <consortium name="The Broad Institute Genomics Platform"/>
            <consortium name="The Broad Institute Genome Sequencing Center for Infectious Disease"/>
            <person name="Wu L."/>
            <person name="Ma J."/>
        </authorList>
    </citation>
    <scope>NUCLEOTIDE SEQUENCE [LARGE SCALE GENOMIC DNA]</scope>
    <source>
        <strain evidence="2">CGMCC 1.15180</strain>
    </source>
</reference>
<keyword evidence="2" id="KW-1185">Reference proteome</keyword>
<protein>
    <submittedName>
        <fullName evidence="1">Uncharacterized protein</fullName>
    </submittedName>
</protein>
<evidence type="ECO:0000313" key="2">
    <source>
        <dbReference type="Proteomes" id="UP001597361"/>
    </source>
</evidence>
<sequence>MSLGFTENTAANLSDMTQAVIDNKAVPEQPNNTVKLPTTLEKYLEEELNR</sequence>
<dbReference type="EMBL" id="JBHUHR010000021">
    <property type="protein sequence ID" value="MFD2034524.1"/>
    <property type="molecule type" value="Genomic_DNA"/>
</dbReference>
<gene>
    <name evidence="1" type="ORF">ACFSKL_06980</name>
</gene>
<dbReference type="Proteomes" id="UP001597361">
    <property type="component" value="Unassembled WGS sequence"/>
</dbReference>
<proteinExistence type="predicted"/>
<accession>A0ABW4VIJ2</accession>
<dbReference type="RefSeq" id="WP_376884770.1">
    <property type="nucleotide sequence ID" value="NZ_JBHUHR010000021.1"/>
</dbReference>
<organism evidence="1 2">
    <name type="scientific">Belliella marina</name>
    <dbReference type="NCBI Taxonomy" id="1644146"/>
    <lineage>
        <taxon>Bacteria</taxon>
        <taxon>Pseudomonadati</taxon>
        <taxon>Bacteroidota</taxon>
        <taxon>Cytophagia</taxon>
        <taxon>Cytophagales</taxon>
        <taxon>Cyclobacteriaceae</taxon>
        <taxon>Belliella</taxon>
    </lineage>
</organism>
<evidence type="ECO:0000313" key="1">
    <source>
        <dbReference type="EMBL" id="MFD2034524.1"/>
    </source>
</evidence>
<name>A0ABW4VIJ2_9BACT</name>
<comment type="caution">
    <text evidence="1">The sequence shown here is derived from an EMBL/GenBank/DDBJ whole genome shotgun (WGS) entry which is preliminary data.</text>
</comment>